<accession>A0AAN0MHM3</accession>
<feature type="region of interest" description="Disordered" evidence="1">
    <location>
        <begin position="40"/>
        <end position="60"/>
    </location>
</feature>
<evidence type="ECO:0000256" key="1">
    <source>
        <dbReference type="SAM" id="MobiDB-lite"/>
    </source>
</evidence>
<name>A0AAN0MHM3_9ACTN</name>
<proteinExistence type="predicted"/>
<keyword evidence="3" id="KW-1185">Reference proteome</keyword>
<evidence type="ECO:0000313" key="2">
    <source>
        <dbReference type="EMBL" id="BEH02486.1"/>
    </source>
</evidence>
<evidence type="ECO:0000313" key="3">
    <source>
        <dbReference type="Proteomes" id="UP001431656"/>
    </source>
</evidence>
<dbReference type="Proteomes" id="UP001431656">
    <property type="component" value="Chromosome"/>
</dbReference>
<sequence>MLATPHRQQAVNNERLEEIAEKTKTIEANHTKLLDAHYADAIPATSSSPANGASRPTCRS</sequence>
<gene>
    <name evidence="2" type="ORF">brsh051_17670</name>
</gene>
<dbReference type="AlphaFoldDB" id="A0AAN0MHM3"/>
<protein>
    <submittedName>
        <fullName evidence="2">Uncharacterized protein</fullName>
    </submittedName>
</protein>
<dbReference type="KEGG" id="broo:brsh051_17670"/>
<organism evidence="2 3">
    <name type="scientific">Brooklawnia propionicigenes</name>
    <dbReference type="NCBI Taxonomy" id="3041175"/>
    <lineage>
        <taxon>Bacteria</taxon>
        <taxon>Bacillati</taxon>
        <taxon>Actinomycetota</taxon>
        <taxon>Actinomycetes</taxon>
        <taxon>Propionibacteriales</taxon>
        <taxon>Propionibacteriaceae</taxon>
        <taxon>Brooklawnia</taxon>
    </lineage>
</organism>
<reference evidence="2" key="1">
    <citation type="journal article" date="2024" name="Int. J. Syst. Evol. Microbiol.">
        <title>Brooklawnia propionicigenes sp. nov., a facultatively anaerobic, propionate-producing bacterium isolated from a methanogenic reactor treating waste from cattle farms.</title>
        <authorList>
            <person name="Akita Y."/>
            <person name="Ueki A."/>
            <person name="Tonouchi A."/>
            <person name="Sugawara Y."/>
            <person name="Honma S."/>
            <person name="Kaku N."/>
            <person name="Ueki K."/>
        </authorList>
    </citation>
    <scope>NUCLEOTIDE SEQUENCE</scope>
    <source>
        <strain evidence="2">SH051</strain>
    </source>
</reference>
<dbReference type="EMBL" id="AP028056">
    <property type="protein sequence ID" value="BEH02486.1"/>
    <property type="molecule type" value="Genomic_DNA"/>
</dbReference>